<sequence>MRHPTVSLSPIRPASQNSCTTCSIKVGSIDIKATRWPYLVSITKSRCCRPGLKNPRGTRNLHM</sequence>
<accession>A0A6H5HHB2</accession>
<dbReference type="EMBL" id="CADCXU010026449">
    <property type="protein sequence ID" value="CAB0013285.1"/>
    <property type="molecule type" value="Genomic_DNA"/>
</dbReference>
<keyword evidence="2" id="KW-1185">Reference proteome</keyword>
<feature type="non-terminal residue" evidence="1">
    <location>
        <position position="63"/>
    </location>
</feature>
<name>A0A6H5HHB2_9HEMI</name>
<reference evidence="1 2" key="1">
    <citation type="submission" date="2020-02" db="EMBL/GenBank/DDBJ databases">
        <authorList>
            <person name="Ferguson B K."/>
        </authorList>
    </citation>
    <scope>NUCLEOTIDE SEQUENCE [LARGE SCALE GENOMIC DNA]</scope>
</reference>
<organism evidence="1 2">
    <name type="scientific">Nesidiocoris tenuis</name>
    <dbReference type="NCBI Taxonomy" id="355587"/>
    <lineage>
        <taxon>Eukaryota</taxon>
        <taxon>Metazoa</taxon>
        <taxon>Ecdysozoa</taxon>
        <taxon>Arthropoda</taxon>
        <taxon>Hexapoda</taxon>
        <taxon>Insecta</taxon>
        <taxon>Pterygota</taxon>
        <taxon>Neoptera</taxon>
        <taxon>Paraneoptera</taxon>
        <taxon>Hemiptera</taxon>
        <taxon>Heteroptera</taxon>
        <taxon>Panheteroptera</taxon>
        <taxon>Cimicomorpha</taxon>
        <taxon>Miridae</taxon>
        <taxon>Dicyphina</taxon>
        <taxon>Nesidiocoris</taxon>
    </lineage>
</organism>
<feature type="non-terminal residue" evidence="1">
    <location>
        <position position="1"/>
    </location>
</feature>
<dbReference type="AlphaFoldDB" id="A0A6H5HHB2"/>
<proteinExistence type="predicted"/>
<dbReference type="Proteomes" id="UP000479000">
    <property type="component" value="Unassembled WGS sequence"/>
</dbReference>
<gene>
    <name evidence="1" type="ORF">NTEN_LOCUS17896</name>
</gene>
<protein>
    <submittedName>
        <fullName evidence="1">Uncharacterized protein</fullName>
    </submittedName>
</protein>
<evidence type="ECO:0000313" key="1">
    <source>
        <dbReference type="EMBL" id="CAB0013285.1"/>
    </source>
</evidence>
<evidence type="ECO:0000313" key="2">
    <source>
        <dbReference type="Proteomes" id="UP000479000"/>
    </source>
</evidence>